<dbReference type="AlphaFoldDB" id="A0A6S5JTS7"/>
<dbReference type="EMBL" id="AP022126">
    <property type="protein sequence ID" value="BBS32794.1"/>
    <property type="molecule type" value="Genomic_DNA"/>
</dbReference>
<keyword evidence="1" id="KW-0805">Transcription regulation</keyword>
<keyword evidence="2" id="KW-0238">DNA-binding</keyword>
<dbReference type="InterPro" id="IPR039418">
    <property type="entry name" value="LexA-like"/>
</dbReference>
<organism evidence="5 6">
    <name type="scientific">Enterobacter cloacae</name>
    <dbReference type="NCBI Taxonomy" id="550"/>
    <lineage>
        <taxon>Bacteria</taxon>
        <taxon>Pseudomonadati</taxon>
        <taxon>Pseudomonadota</taxon>
        <taxon>Gammaproteobacteria</taxon>
        <taxon>Enterobacterales</taxon>
        <taxon>Enterobacteriaceae</taxon>
        <taxon>Enterobacter</taxon>
        <taxon>Enterobacter cloacae complex</taxon>
    </lineage>
</organism>
<evidence type="ECO:0000256" key="1">
    <source>
        <dbReference type="ARBA" id="ARBA00023015"/>
    </source>
</evidence>
<dbReference type="GO" id="GO:0003677">
    <property type="term" value="F:DNA binding"/>
    <property type="evidence" value="ECO:0007669"/>
    <property type="project" value="UniProtKB-KW"/>
</dbReference>
<feature type="domain" description="Peptidase S24/S26A/S26B/S26C" evidence="4">
    <location>
        <begin position="13"/>
        <end position="120"/>
    </location>
</feature>
<name>A0A6S5JTS7_ENTCL</name>
<evidence type="ECO:0000256" key="2">
    <source>
        <dbReference type="ARBA" id="ARBA00023125"/>
    </source>
</evidence>
<dbReference type="Pfam" id="PF00717">
    <property type="entry name" value="Peptidase_S24"/>
    <property type="match status" value="1"/>
</dbReference>
<keyword evidence="3" id="KW-0804">Transcription</keyword>
<proteinExistence type="predicted"/>
<evidence type="ECO:0000256" key="3">
    <source>
        <dbReference type="ARBA" id="ARBA00023163"/>
    </source>
</evidence>
<dbReference type="CDD" id="cd06529">
    <property type="entry name" value="S24_LexA-like"/>
    <property type="match status" value="1"/>
</dbReference>
<sequence length="129" mass="14524">MHNLLNPINKPVAYPRELFVDEKGKYTPGKIMTCQMGGDSMQPTIQPCELIAFADCGGKVSEPGIYVFTRDVFGRPCVFVKRVEPMPDGALVIISDNHHYETFTLDVDEQSDMQVHGRVIASMTMRRFV</sequence>
<evidence type="ECO:0000313" key="6">
    <source>
        <dbReference type="Proteomes" id="UP000515488"/>
    </source>
</evidence>
<accession>A0A6S5JTS7</accession>
<dbReference type="PANTHER" id="PTHR40661:SF1">
    <property type="entry name" value="HTH CRO_C1-TYPE DOMAIN-CONTAINING PROTEIN"/>
    <property type="match status" value="1"/>
</dbReference>
<protein>
    <recommendedName>
        <fullName evidence="4">Peptidase S24/S26A/S26B/S26C domain-containing protein</fullName>
    </recommendedName>
</protein>
<gene>
    <name evidence="5" type="ORF">WP5S18C02_30000</name>
</gene>
<dbReference type="InterPro" id="IPR036286">
    <property type="entry name" value="LexA/Signal_pep-like_sf"/>
</dbReference>
<dbReference type="RefSeq" id="WP_063946362.1">
    <property type="nucleotide sequence ID" value="NZ_AP022126.1"/>
</dbReference>
<dbReference type="Proteomes" id="UP000515488">
    <property type="component" value="Chromosome"/>
</dbReference>
<dbReference type="SUPFAM" id="SSF51306">
    <property type="entry name" value="LexA/Signal peptidase"/>
    <property type="match status" value="1"/>
</dbReference>
<evidence type="ECO:0000259" key="4">
    <source>
        <dbReference type="Pfam" id="PF00717"/>
    </source>
</evidence>
<dbReference type="InterPro" id="IPR015927">
    <property type="entry name" value="Peptidase_S24_S26A/B/C"/>
</dbReference>
<dbReference type="PANTHER" id="PTHR40661">
    <property type="match status" value="1"/>
</dbReference>
<reference evidence="5 6" key="1">
    <citation type="submission" date="2019-12" db="EMBL/GenBank/DDBJ databases">
        <title>complete genome sequences of Enterobacter cloacae str. WP5-S18-CRE-02 isolated from wastewater treatment plant effluent.</title>
        <authorList>
            <person name="Sekizuka T."/>
            <person name="Itokawa K."/>
            <person name="Yatsu K."/>
            <person name="Inamine Y."/>
            <person name="Kuroda M."/>
        </authorList>
    </citation>
    <scope>NUCLEOTIDE SEQUENCE [LARGE SCALE GENOMIC DNA]</scope>
    <source>
        <strain evidence="5 6">WP5-S18-CRE-02</strain>
    </source>
</reference>
<evidence type="ECO:0000313" key="5">
    <source>
        <dbReference type="EMBL" id="BBS32794.1"/>
    </source>
</evidence>
<dbReference type="Gene3D" id="2.10.109.10">
    <property type="entry name" value="Umud Fragment, subunit A"/>
    <property type="match status" value="1"/>
</dbReference>